<dbReference type="WBParaSite" id="ASIM_0000521101-mRNA-1">
    <property type="protein sequence ID" value="ASIM_0000521101-mRNA-1"/>
    <property type="gene ID" value="ASIM_0000521101"/>
</dbReference>
<name>A0A0M3JC81_ANISI</name>
<evidence type="ECO:0000259" key="1">
    <source>
        <dbReference type="Pfam" id="PF23003"/>
    </source>
</evidence>
<reference evidence="2 3" key="2">
    <citation type="submission" date="2018-11" db="EMBL/GenBank/DDBJ databases">
        <authorList>
            <consortium name="Pathogen Informatics"/>
        </authorList>
    </citation>
    <scope>NUCLEOTIDE SEQUENCE [LARGE SCALE GENOMIC DNA]</scope>
</reference>
<dbReference type="EMBL" id="UYRR01009391">
    <property type="protein sequence ID" value="VDK24870.1"/>
    <property type="molecule type" value="Genomic_DNA"/>
</dbReference>
<proteinExistence type="predicted"/>
<protein>
    <recommendedName>
        <fullName evidence="1">Abnormal cell migration protein 18-like fibronectin type I domain-containing protein</fullName>
    </recommendedName>
</protein>
<feature type="domain" description="Abnormal cell migration protein 18-like fibronectin type I" evidence="1">
    <location>
        <begin position="2"/>
        <end position="59"/>
    </location>
</feature>
<sequence>MNGKKYEEGERFKQNHLNYECENGLVNIIGCYINEQRDLPIGEDVVEKAMVYRCYKRSGVVYYEEYACGSPGNRSCELKPIPASIDDREILPEELKRPGFKSLSIAQ</sequence>
<evidence type="ECO:0000313" key="2">
    <source>
        <dbReference type="EMBL" id="VDK24870.1"/>
    </source>
</evidence>
<dbReference type="OrthoDB" id="5856676at2759"/>
<reference evidence="4" key="1">
    <citation type="submission" date="2017-02" db="UniProtKB">
        <authorList>
            <consortium name="WormBaseParasite"/>
        </authorList>
    </citation>
    <scope>IDENTIFICATION</scope>
</reference>
<gene>
    <name evidence="2" type="ORF">ASIM_LOCUS5013</name>
</gene>
<evidence type="ECO:0000313" key="3">
    <source>
        <dbReference type="Proteomes" id="UP000267096"/>
    </source>
</evidence>
<dbReference type="AlphaFoldDB" id="A0A0M3JC81"/>
<dbReference type="InterPro" id="IPR055119">
    <property type="entry name" value="Mig18_Fn1"/>
</dbReference>
<dbReference type="Pfam" id="PF23003">
    <property type="entry name" value="Fn1_2"/>
    <property type="match status" value="1"/>
</dbReference>
<evidence type="ECO:0000313" key="4">
    <source>
        <dbReference type="WBParaSite" id="ASIM_0000521101-mRNA-1"/>
    </source>
</evidence>
<organism evidence="4">
    <name type="scientific">Anisakis simplex</name>
    <name type="common">Herring worm</name>
    <dbReference type="NCBI Taxonomy" id="6269"/>
    <lineage>
        <taxon>Eukaryota</taxon>
        <taxon>Metazoa</taxon>
        <taxon>Ecdysozoa</taxon>
        <taxon>Nematoda</taxon>
        <taxon>Chromadorea</taxon>
        <taxon>Rhabditida</taxon>
        <taxon>Spirurina</taxon>
        <taxon>Ascaridomorpha</taxon>
        <taxon>Ascaridoidea</taxon>
        <taxon>Anisakidae</taxon>
        <taxon>Anisakis</taxon>
        <taxon>Anisakis simplex complex</taxon>
    </lineage>
</organism>
<dbReference type="Proteomes" id="UP000267096">
    <property type="component" value="Unassembled WGS sequence"/>
</dbReference>
<accession>A0A0M3JC81</accession>
<keyword evidence="3" id="KW-1185">Reference proteome</keyword>